<evidence type="ECO:0000256" key="4">
    <source>
        <dbReference type="ARBA" id="ARBA00022692"/>
    </source>
</evidence>
<gene>
    <name evidence="9" type="ORF">ABR64_01885</name>
</gene>
<feature type="transmembrane region" description="Helical" evidence="7">
    <location>
        <begin position="154"/>
        <end position="175"/>
    </location>
</feature>
<comment type="similarity">
    <text evidence="7">Belongs to the binding-protein-dependent transport system permease family.</text>
</comment>
<dbReference type="PROSITE" id="PS50928">
    <property type="entry name" value="ABC_TM1"/>
    <property type="match status" value="1"/>
</dbReference>
<keyword evidence="3" id="KW-1003">Cell membrane</keyword>
<evidence type="ECO:0000256" key="2">
    <source>
        <dbReference type="ARBA" id="ARBA00022448"/>
    </source>
</evidence>
<dbReference type="CDD" id="cd06261">
    <property type="entry name" value="TM_PBP2"/>
    <property type="match status" value="1"/>
</dbReference>
<dbReference type="GO" id="GO:0055085">
    <property type="term" value="P:transmembrane transport"/>
    <property type="evidence" value="ECO:0007669"/>
    <property type="project" value="InterPro"/>
</dbReference>
<dbReference type="GO" id="GO:0005886">
    <property type="term" value="C:plasma membrane"/>
    <property type="evidence" value="ECO:0007669"/>
    <property type="project" value="UniProtKB-SubCell"/>
</dbReference>
<evidence type="ECO:0000313" key="10">
    <source>
        <dbReference type="Proteomes" id="UP000053349"/>
    </source>
</evidence>
<sequence>DVEVLEVIRNTLPLTLTYIFLSVFFAFLISIPISTLVGWSNKASVVYLFRGITSVIIATPNFFIAMIGILLFSVRREWAPVFGYVNDFPENLKYLWLPVSINTLILVAIISRVLQSSIVDTKGEEFVETGIIRGVSRPRFFLFYILKPSMAPTVVLLSYMMGIMLGATVILETIFSLPGIGRELVGAVLASDYPMVQGILLFFGVITVFLSFIGDLCAYALDRRVKL</sequence>
<dbReference type="InterPro" id="IPR000515">
    <property type="entry name" value="MetI-like"/>
</dbReference>
<keyword evidence="4 7" id="KW-0812">Transmembrane</keyword>
<reference evidence="9 10" key="1">
    <citation type="submission" date="2015-10" db="EMBL/GenBank/DDBJ databases">
        <title>Metagenome-Assembled Genomes uncover a global brackish microbiome.</title>
        <authorList>
            <person name="Hugerth L.W."/>
            <person name="Larsson J."/>
            <person name="Alneberg J."/>
            <person name="Lindh M.V."/>
            <person name="Legrand C."/>
            <person name="Pinhassi J."/>
            <person name="Andersson A.F."/>
        </authorList>
    </citation>
    <scope>NUCLEOTIDE SEQUENCE [LARGE SCALE GENOMIC DNA]</scope>
    <source>
        <strain evidence="9">BACL2 MAG-121001-bin67</strain>
    </source>
</reference>
<proteinExistence type="inferred from homology"/>
<evidence type="ECO:0000256" key="3">
    <source>
        <dbReference type="ARBA" id="ARBA00022475"/>
    </source>
</evidence>
<dbReference type="Pfam" id="PF00528">
    <property type="entry name" value="BPD_transp_1"/>
    <property type="match status" value="1"/>
</dbReference>
<dbReference type="Gene3D" id="1.10.3720.10">
    <property type="entry name" value="MetI-like"/>
    <property type="match status" value="1"/>
</dbReference>
<feature type="transmembrane region" description="Helical" evidence="7">
    <location>
        <begin position="16"/>
        <end position="39"/>
    </location>
</feature>
<evidence type="ECO:0000256" key="7">
    <source>
        <dbReference type="RuleBase" id="RU363032"/>
    </source>
</evidence>
<accession>A0A0R2P6J9</accession>
<evidence type="ECO:0000313" key="9">
    <source>
        <dbReference type="EMBL" id="KRO32427.1"/>
    </source>
</evidence>
<evidence type="ECO:0000256" key="5">
    <source>
        <dbReference type="ARBA" id="ARBA00022989"/>
    </source>
</evidence>
<dbReference type="AlphaFoldDB" id="A0A0R2P6J9"/>
<dbReference type="Proteomes" id="UP000053349">
    <property type="component" value="Unassembled WGS sequence"/>
</dbReference>
<evidence type="ECO:0000256" key="1">
    <source>
        <dbReference type="ARBA" id="ARBA00004651"/>
    </source>
</evidence>
<keyword evidence="5 7" id="KW-1133">Transmembrane helix</keyword>
<dbReference type="SUPFAM" id="SSF161098">
    <property type="entry name" value="MetI-like"/>
    <property type="match status" value="1"/>
</dbReference>
<keyword evidence="2 7" id="KW-0813">Transport</keyword>
<feature type="transmembrane region" description="Helical" evidence="7">
    <location>
        <begin position="94"/>
        <end position="114"/>
    </location>
</feature>
<dbReference type="EMBL" id="LIAW01000105">
    <property type="protein sequence ID" value="KRO32427.1"/>
    <property type="molecule type" value="Genomic_DNA"/>
</dbReference>
<dbReference type="InterPro" id="IPR035906">
    <property type="entry name" value="MetI-like_sf"/>
</dbReference>
<feature type="transmembrane region" description="Helical" evidence="7">
    <location>
        <begin position="195"/>
        <end position="221"/>
    </location>
</feature>
<protein>
    <recommendedName>
        <fullName evidence="8">ABC transmembrane type-1 domain-containing protein</fullName>
    </recommendedName>
</protein>
<organism evidence="9 10">
    <name type="scientific">Actinobacteria bacterium BACL2 MAG-121001-bin67</name>
    <dbReference type="NCBI Taxonomy" id="1655572"/>
    <lineage>
        <taxon>Bacteria</taxon>
        <taxon>Bacillati</taxon>
        <taxon>Actinomycetota</taxon>
        <taxon>Actinomycetes</taxon>
        <taxon>Actinomycetes incertae sedis</taxon>
        <taxon>ac1 cluster</taxon>
    </lineage>
</organism>
<comment type="subcellular location">
    <subcellularLocation>
        <location evidence="1 7">Cell membrane</location>
        <topology evidence="1 7">Multi-pass membrane protein</topology>
    </subcellularLocation>
</comment>
<dbReference type="PANTHER" id="PTHR43163:SF6">
    <property type="entry name" value="DIPEPTIDE TRANSPORT SYSTEM PERMEASE PROTEIN DPPB-RELATED"/>
    <property type="match status" value="1"/>
</dbReference>
<keyword evidence="6 7" id="KW-0472">Membrane</keyword>
<feature type="transmembrane region" description="Helical" evidence="7">
    <location>
        <begin position="51"/>
        <end position="74"/>
    </location>
</feature>
<feature type="non-terminal residue" evidence="9">
    <location>
        <position position="1"/>
    </location>
</feature>
<name>A0A0R2P6J9_9ACTN</name>
<feature type="domain" description="ABC transmembrane type-1" evidence="8">
    <location>
        <begin position="12"/>
        <end position="214"/>
    </location>
</feature>
<evidence type="ECO:0000259" key="8">
    <source>
        <dbReference type="PROSITE" id="PS50928"/>
    </source>
</evidence>
<dbReference type="PANTHER" id="PTHR43163">
    <property type="entry name" value="DIPEPTIDE TRANSPORT SYSTEM PERMEASE PROTEIN DPPB-RELATED"/>
    <property type="match status" value="1"/>
</dbReference>
<comment type="caution">
    <text evidence="9">The sequence shown here is derived from an EMBL/GenBank/DDBJ whole genome shotgun (WGS) entry which is preliminary data.</text>
</comment>
<evidence type="ECO:0000256" key="6">
    <source>
        <dbReference type="ARBA" id="ARBA00023136"/>
    </source>
</evidence>